<keyword evidence="1" id="KW-0812">Transmembrane</keyword>
<comment type="caution">
    <text evidence="2">The sequence shown here is derived from an EMBL/GenBank/DDBJ whole genome shotgun (WGS) entry which is preliminary data.</text>
</comment>
<keyword evidence="1" id="KW-1133">Transmembrane helix</keyword>
<evidence type="ECO:0000313" key="3">
    <source>
        <dbReference type="Proteomes" id="UP000177195"/>
    </source>
</evidence>
<protein>
    <submittedName>
        <fullName evidence="2">Uncharacterized protein</fullName>
    </submittedName>
</protein>
<gene>
    <name evidence="2" type="ORF">A3I25_02120</name>
</gene>
<sequence length="441" mass="50472">MNNFPDKKNKIKKNQIVLIILVVFLCIPIFSYYKFIKVTNLMSCSSGLDVSKDYCRSINGYFFNKQLFKVITTQRFWDGKYDKMVKPKYYFYKGKPFLVYQKYYKLTLDEESKLVGSGLYYFKNDKLKKLFERWRNFDKNEFGKIEANTLDDNKTLNFFLTGDGGENITSADLSKSPVTSVNINPLGMAQTIIDLEKKYNEETIFSGNSLTLPLLDVFHESPFKIAEKLGFFDSEKNESPIVFKDGTLSISGDEGIFYTYPDGKILILMRPDGILDETYTELIDSQIFKTACSSSPLIIRPVSIENNNLYAGQTNVNILKFKIVACMDISIELVEIKSEPEDGISDMYNMRLYNGDDLLFKDKENILVYRNRIIDFNFSLNKVVLSSGQSTIFTVNSDILDNAKDRNVKLGVNFIGFDGLSSIYTPGILFSEPIKIISFGK</sequence>
<accession>A0A1F6XU10</accession>
<feature type="transmembrane region" description="Helical" evidence="1">
    <location>
        <begin position="16"/>
        <end position="35"/>
    </location>
</feature>
<keyword evidence="1" id="KW-0472">Membrane</keyword>
<organism evidence="2 3">
    <name type="scientific">Candidatus Nomurabacteria bacterium RIFCSPLOWO2_02_FULL_42_17</name>
    <dbReference type="NCBI Taxonomy" id="1801789"/>
    <lineage>
        <taxon>Bacteria</taxon>
        <taxon>Candidatus Nomuraibacteriota</taxon>
    </lineage>
</organism>
<proteinExistence type="predicted"/>
<evidence type="ECO:0000313" key="2">
    <source>
        <dbReference type="EMBL" id="OGI97607.1"/>
    </source>
</evidence>
<dbReference type="AlphaFoldDB" id="A0A1F6XU10"/>
<dbReference type="EMBL" id="MFVN01000004">
    <property type="protein sequence ID" value="OGI97607.1"/>
    <property type="molecule type" value="Genomic_DNA"/>
</dbReference>
<name>A0A1F6XU10_9BACT</name>
<evidence type="ECO:0000256" key="1">
    <source>
        <dbReference type="SAM" id="Phobius"/>
    </source>
</evidence>
<reference evidence="2 3" key="1">
    <citation type="journal article" date="2016" name="Nat. Commun.">
        <title>Thousands of microbial genomes shed light on interconnected biogeochemical processes in an aquifer system.</title>
        <authorList>
            <person name="Anantharaman K."/>
            <person name="Brown C.T."/>
            <person name="Hug L.A."/>
            <person name="Sharon I."/>
            <person name="Castelle C.J."/>
            <person name="Probst A.J."/>
            <person name="Thomas B.C."/>
            <person name="Singh A."/>
            <person name="Wilkins M.J."/>
            <person name="Karaoz U."/>
            <person name="Brodie E.L."/>
            <person name="Williams K.H."/>
            <person name="Hubbard S.S."/>
            <person name="Banfield J.F."/>
        </authorList>
    </citation>
    <scope>NUCLEOTIDE SEQUENCE [LARGE SCALE GENOMIC DNA]</scope>
</reference>
<dbReference type="Proteomes" id="UP000177195">
    <property type="component" value="Unassembled WGS sequence"/>
</dbReference>